<dbReference type="Gene3D" id="3.60.15.10">
    <property type="entry name" value="Ribonuclease Z/Hydroxyacylglutathione hydrolase-like"/>
    <property type="match status" value="1"/>
</dbReference>
<evidence type="ECO:0000313" key="4">
    <source>
        <dbReference type="EMBL" id="SDW69936.1"/>
    </source>
</evidence>
<gene>
    <name evidence="4" type="ORF">SAMN05421781_2175</name>
</gene>
<dbReference type="EMBL" id="FNNC01000004">
    <property type="protein sequence ID" value="SDW69936.1"/>
    <property type="molecule type" value="Genomic_DNA"/>
</dbReference>
<dbReference type="RefSeq" id="WP_091614863.1">
    <property type="nucleotide sequence ID" value="NZ_FNNC01000004.1"/>
</dbReference>
<keyword evidence="1 2" id="KW-0378">Hydrolase</keyword>
<evidence type="ECO:0000259" key="3">
    <source>
        <dbReference type="SMART" id="SM00849"/>
    </source>
</evidence>
<proteinExistence type="inferred from homology"/>
<dbReference type="PANTHER" id="PTHR43546">
    <property type="entry name" value="UPF0173 METAL-DEPENDENT HYDROLASE MJ1163-RELATED"/>
    <property type="match status" value="1"/>
</dbReference>
<dbReference type="NCBIfam" id="NF001911">
    <property type="entry name" value="PRK00685.1"/>
    <property type="match status" value="1"/>
</dbReference>
<dbReference type="Pfam" id="PF13483">
    <property type="entry name" value="Lactamase_B_3"/>
    <property type="match status" value="1"/>
</dbReference>
<reference evidence="4 5" key="1">
    <citation type="submission" date="2016-10" db="EMBL/GenBank/DDBJ databases">
        <authorList>
            <person name="de Groot N.N."/>
        </authorList>
    </citation>
    <scope>NUCLEOTIDE SEQUENCE [LARGE SCALE GENOMIC DNA]</scope>
    <source>
        <strain evidence="4 5">DSM 23126</strain>
    </source>
</reference>
<keyword evidence="5" id="KW-1185">Reference proteome</keyword>
<dbReference type="InterPro" id="IPR001279">
    <property type="entry name" value="Metallo-B-lactamas"/>
</dbReference>
<dbReference type="SUPFAM" id="SSF56281">
    <property type="entry name" value="Metallo-hydrolase/oxidoreductase"/>
    <property type="match status" value="1"/>
</dbReference>
<dbReference type="AlphaFoldDB" id="A0A1H2VNS3"/>
<name>A0A1H2VNS3_9BACI</name>
<dbReference type="InterPro" id="IPR050114">
    <property type="entry name" value="UPF0173_UPF0282_UlaG_hydrolase"/>
</dbReference>
<evidence type="ECO:0000313" key="5">
    <source>
        <dbReference type="Proteomes" id="UP000199488"/>
    </source>
</evidence>
<feature type="domain" description="Metallo-beta-lactamase" evidence="3">
    <location>
        <begin position="7"/>
        <end position="193"/>
    </location>
</feature>
<organism evidence="4 5">
    <name type="scientific">Marinococcus luteus</name>
    <dbReference type="NCBI Taxonomy" id="1122204"/>
    <lineage>
        <taxon>Bacteria</taxon>
        <taxon>Bacillati</taxon>
        <taxon>Bacillota</taxon>
        <taxon>Bacilli</taxon>
        <taxon>Bacillales</taxon>
        <taxon>Bacillaceae</taxon>
        <taxon>Marinococcus</taxon>
    </lineage>
</organism>
<evidence type="ECO:0000256" key="2">
    <source>
        <dbReference type="HAMAP-Rule" id="MF_00457"/>
    </source>
</evidence>
<dbReference type="OrthoDB" id="9789133at2"/>
<sequence length="227" mass="25007">MKVSYHGHSVVKIETNGKTILIDPFITDNPLTDLNAEEVKADAILLTHGHFDHVGDTVDIAKRNNALVVAPFELAQYLGWQGVETHPMHIGGGYTFDFGHVQLTQAFHGSGYFLEEEQKIIYTGMPSGIIFEAEGKKVYHMGDTGLFSDIKLIAERNKIDLLFVPIGDNFTMGPKDAKTAAEWVNADYTVPIHYNTMPPIKQDPHQFVDSLSPLTGKALEAGGSIEL</sequence>
<dbReference type="InterPro" id="IPR022877">
    <property type="entry name" value="UPF0173"/>
</dbReference>
<dbReference type="InterPro" id="IPR036866">
    <property type="entry name" value="RibonucZ/Hydroxyglut_hydro"/>
</dbReference>
<dbReference type="Proteomes" id="UP000199488">
    <property type="component" value="Unassembled WGS sequence"/>
</dbReference>
<accession>A0A1H2VNS3</accession>
<protein>
    <recommendedName>
        <fullName evidence="2">UPF0173 metal-dependent hydrolase SAMN05421781_2175</fullName>
    </recommendedName>
</protein>
<dbReference type="GO" id="GO:0016787">
    <property type="term" value="F:hydrolase activity"/>
    <property type="evidence" value="ECO:0007669"/>
    <property type="project" value="UniProtKB-UniRule"/>
</dbReference>
<dbReference type="PANTHER" id="PTHR43546:SF3">
    <property type="entry name" value="UPF0173 METAL-DEPENDENT HYDROLASE MJ1163"/>
    <property type="match status" value="1"/>
</dbReference>
<evidence type="ECO:0000256" key="1">
    <source>
        <dbReference type="ARBA" id="ARBA00022801"/>
    </source>
</evidence>
<comment type="similarity">
    <text evidence="2">Belongs to the UPF0173 family.</text>
</comment>
<dbReference type="HAMAP" id="MF_00457">
    <property type="entry name" value="UPF0173"/>
    <property type="match status" value="1"/>
</dbReference>
<dbReference type="STRING" id="1122204.SAMN05421781_2175"/>
<dbReference type="SMART" id="SM00849">
    <property type="entry name" value="Lactamase_B"/>
    <property type="match status" value="1"/>
</dbReference>